<feature type="region of interest" description="Disordered" evidence="7">
    <location>
        <begin position="123"/>
        <end position="165"/>
    </location>
</feature>
<evidence type="ECO:0000256" key="8">
    <source>
        <dbReference type="SAM" id="Phobius"/>
    </source>
</evidence>
<reference evidence="9 10" key="1">
    <citation type="submission" date="2024-03" db="EMBL/GenBank/DDBJ databases">
        <title>Genome-scale model development and genomic sequencing of the oleaginous clade Lipomyces.</title>
        <authorList>
            <consortium name="Lawrence Berkeley National Laboratory"/>
            <person name="Czajka J.J."/>
            <person name="Han Y."/>
            <person name="Kim J."/>
            <person name="Mondo S.J."/>
            <person name="Hofstad B.A."/>
            <person name="Robles A."/>
            <person name="Haridas S."/>
            <person name="Riley R."/>
            <person name="LaButti K."/>
            <person name="Pangilinan J."/>
            <person name="Andreopoulos W."/>
            <person name="Lipzen A."/>
            <person name="Yan J."/>
            <person name="Wang M."/>
            <person name="Ng V."/>
            <person name="Grigoriev I.V."/>
            <person name="Spatafora J.W."/>
            <person name="Magnuson J.K."/>
            <person name="Baker S.E."/>
            <person name="Pomraning K.R."/>
        </authorList>
    </citation>
    <scope>NUCLEOTIDE SEQUENCE [LARGE SCALE GENOMIC DNA]</scope>
    <source>
        <strain evidence="9 10">Phaff 52-87</strain>
    </source>
</reference>
<comment type="similarity">
    <text evidence="2">Belongs to the SLC35F solute transporter family.</text>
</comment>
<accession>A0ABR1EY49</accession>
<dbReference type="RefSeq" id="XP_064765570.1">
    <property type="nucleotide sequence ID" value="XM_064913715.1"/>
</dbReference>
<protein>
    <recommendedName>
        <fullName evidence="11">EamA domain-containing protein</fullName>
    </recommendedName>
</protein>
<feature type="compositionally biased region" description="Polar residues" evidence="7">
    <location>
        <begin position="127"/>
        <end position="143"/>
    </location>
</feature>
<evidence type="ECO:0008006" key="11">
    <source>
        <dbReference type="Google" id="ProtNLM"/>
    </source>
</evidence>
<evidence type="ECO:0000256" key="2">
    <source>
        <dbReference type="ARBA" id="ARBA00007863"/>
    </source>
</evidence>
<evidence type="ECO:0000256" key="1">
    <source>
        <dbReference type="ARBA" id="ARBA00004141"/>
    </source>
</evidence>
<evidence type="ECO:0000256" key="5">
    <source>
        <dbReference type="ARBA" id="ARBA00022989"/>
    </source>
</evidence>
<dbReference type="PANTHER" id="PTHR23051:SF0">
    <property type="entry name" value="SOLUTE CARRIER FAMILY 35 MEMBER F5"/>
    <property type="match status" value="1"/>
</dbReference>
<keyword evidence="4 8" id="KW-0812">Transmembrane</keyword>
<dbReference type="GeneID" id="90039227"/>
<feature type="transmembrane region" description="Helical" evidence="8">
    <location>
        <begin position="265"/>
        <end position="283"/>
    </location>
</feature>
<evidence type="ECO:0000256" key="7">
    <source>
        <dbReference type="SAM" id="MobiDB-lite"/>
    </source>
</evidence>
<dbReference type="EMBL" id="JBBJBU010000016">
    <property type="protein sequence ID" value="KAK7202537.1"/>
    <property type="molecule type" value="Genomic_DNA"/>
</dbReference>
<feature type="transmembrane region" description="Helical" evidence="8">
    <location>
        <begin position="227"/>
        <end position="245"/>
    </location>
</feature>
<feature type="compositionally biased region" description="Acidic residues" evidence="7">
    <location>
        <begin position="153"/>
        <end position="162"/>
    </location>
</feature>
<feature type="transmembrane region" description="Helical" evidence="8">
    <location>
        <begin position="70"/>
        <end position="88"/>
    </location>
</feature>
<keyword evidence="3" id="KW-0813">Transport</keyword>
<feature type="transmembrane region" description="Helical" evidence="8">
    <location>
        <begin position="330"/>
        <end position="356"/>
    </location>
</feature>
<keyword evidence="5 8" id="KW-1133">Transmembrane helix</keyword>
<dbReference type="InterPro" id="IPR037185">
    <property type="entry name" value="EmrE-like"/>
</dbReference>
<keyword evidence="6 8" id="KW-0472">Membrane</keyword>
<dbReference type="InterPro" id="IPR009262">
    <property type="entry name" value="SLC35_F1/F2/F6"/>
</dbReference>
<evidence type="ECO:0000256" key="6">
    <source>
        <dbReference type="ARBA" id="ARBA00023136"/>
    </source>
</evidence>
<evidence type="ECO:0000256" key="4">
    <source>
        <dbReference type="ARBA" id="ARBA00022692"/>
    </source>
</evidence>
<feature type="transmembrane region" description="Helical" evidence="8">
    <location>
        <begin position="368"/>
        <end position="390"/>
    </location>
</feature>
<dbReference type="PANTHER" id="PTHR23051">
    <property type="entry name" value="SOLUTE CARRIER FAMILY 35, MEMBER F5"/>
    <property type="match status" value="1"/>
</dbReference>
<feature type="transmembrane region" description="Helical" evidence="8">
    <location>
        <begin position="201"/>
        <end position="220"/>
    </location>
</feature>
<proteinExistence type="inferred from homology"/>
<gene>
    <name evidence="9" type="ORF">BZA70DRAFT_285309</name>
</gene>
<organism evidence="9 10">
    <name type="scientific">Myxozyma melibiosi</name>
    <dbReference type="NCBI Taxonomy" id="54550"/>
    <lineage>
        <taxon>Eukaryota</taxon>
        <taxon>Fungi</taxon>
        <taxon>Dikarya</taxon>
        <taxon>Ascomycota</taxon>
        <taxon>Saccharomycotina</taxon>
        <taxon>Lipomycetes</taxon>
        <taxon>Lipomycetales</taxon>
        <taxon>Lipomycetaceae</taxon>
        <taxon>Myxozyma</taxon>
    </lineage>
</organism>
<feature type="transmembrane region" description="Helical" evidence="8">
    <location>
        <begin position="41"/>
        <end position="64"/>
    </location>
</feature>
<feature type="transmembrane region" description="Helical" evidence="8">
    <location>
        <begin position="295"/>
        <end position="318"/>
    </location>
</feature>
<sequence length="403" mass="44457">MQSEDISSATEAAAAASSLGNGNEGVRPETTMARKRRKWNIGLFLLLLVVLLWVSSSFMINAIFEDDSYRKPYLVTYLSTATFSFYLLKPYFDGSLTFANDKHKNVYRRANSDEHEAVALEVESDVPSASDSQNDSRKSTSAPPASDDHLPASEEEEEEEPPEMLTVRETAKLSLQFCILWFTANYFANACLSYTTVASGTILACTSSFFTLLIGSLFGVERFSRRKVLAIAASLTGIVLISTQDSASEDESNPLSTTSIVVGDLMSLASAAIYGLYTTLLKLKIGDESRINMQIFFGFVGAWNTVLLWPLIIFNHFSGAETLEMPPTSFVWLVLFANSLVTFFSDYLWIVTILLTSPLVVTMGLSGTIPLAVVGDVAFNGVHVSLWYLLGRDEEKEHHIVEE</sequence>
<evidence type="ECO:0000256" key="3">
    <source>
        <dbReference type="ARBA" id="ARBA00022448"/>
    </source>
</evidence>
<feature type="transmembrane region" description="Helical" evidence="8">
    <location>
        <begin position="173"/>
        <end position="195"/>
    </location>
</feature>
<dbReference type="SUPFAM" id="SSF103481">
    <property type="entry name" value="Multidrug resistance efflux transporter EmrE"/>
    <property type="match status" value="1"/>
</dbReference>
<evidence type="ECO:0000313" key="10">
    <source>
        <dbReference type="Proteomes" id="UP001498771"/>
    </source>
</evidence>
<keyword evidence="10" id="KW-1185">Reference proteome</keyword>
<comment type="caution">
    <text evidence="9">The sequence shown here is derived from an EMBL/GenBank/DDBJ whole genome shotgun (WGS) entry which is preliminary data.</text>
</comment>
<evidence type="ECO:0000313" key="9">
    <source>
        <dbReference type="EMBL" id="KAK7202537.1"/>
    </source>
</evidence>
<comment type="subcellular location">
    <subcellularLocation>
        <location evidence="1">Membrane</location>
        <topology evidence="1">Multi-pass membrane protein</topology>
    </subcellularLocation>
</comment>
<dbReference type="Pfam" id="PF06027">
    <property type="entry name" value="SLC35F"/>
    <property type="match status" value="1"/>
</dbReference>
<name>A0ABR1EY49_9ASCO</name>
<dbReference type="Proteomes" id="UP001498771">
    <property type="component" value="Unassembled WGS sequence"/>
</dbReference>